<evidence type="ECO:0000313" key="19">
    <source>
        <dbReference type="Proteomes" id="UP000694701"/>
    </source>
</evidence>
<protein>
    <recommendedName>
        <fullName evidence="11">Pre-B-cell leukemia transcription factor 1</fullName>
    </recommendedName>
    <alternativeName>
        <fullName evidence="12 13">Homeobox protein PBX1</fullName>
    </alternativeName>
</protein>
<dbReference type="GO" id="GO:0005667">
    <property type="term" value="C:transcription regulator complex"/>
    <property type="evidence" value="ECO:0007669"/>
    <property type="project" value="UniProtKB-ARBA"/>
</dbReference>
<dbReference type="InterPro" id="IPR008422">
    <property type="entry name" value="KN_HD"/>
</dbReference>
<evidence type="ECO:0000313" key="18">
    <source>
        <dbReference type="Ensembl" id="ENSCCRP00020041941.1"/>
    </source>
</evidence>
<evidence type="ECO:0000256" key="5">
    <source>
        <dbReference type="ARBA" id="ARBA00023015"/>
    </source>
</evidence>
<dbReference type="InterPro" id="IPR009057">
    <property type="entry name" value="Homeodomain-like_sf"/>
</dbReference>
<feature type="DNA-binding region" description="Homeobox" evidence="14">
    <location>
        <begin position="231"/>
        <end position="293"/>
    </location>
</feature>
<keyword evidence="9" id="KW-0804">Transcription</keyword>
<keyword evidence="4" id="KW-0221">Differentiation</keyword>
<evidence type="ECO:0000256" key="9">
    <source>
        <dbReference type="ARBA" id="ARBA00023163"/>
    </source>
</evidence>
<dbReference type="PANTHER" id="PTHR11850">
    <property type="entry name" value="HOMEOBOX PROTEIN TRANSCRIPTION FACTORS"/>
    <property type="match status" value="1"/>
</dbReference>
<dbReference type="InterPro" id="IPR001356">
    <property type="entry name" value="HD"/>
</dbReference>
<evidence type="ECO:0000256" key="14">
    <source>
        <dbReference type="PROSITE-ProRule" id="PRU00108"/>
    </source>
</evidence>
<dbReference type="InterPro" id="IPR017970">
    <property type="entry name" value="Homeobox_CS"/>
</dbReference>
<dbReference type="FunFam" id="1.10.10.60:FF:000277">
    <property type="entry name" value="Pre-B-cell leukemia transcription factor 1"/>
    <property type="match status" value="1"/>
</dbReference>
<dbReference type="AlphaFoldDB" id="A0A8C2HFR1"/>
<evidence type="ECO:0000256" key="6">
    <source>
        <dbReference type="ARBA" id="ARBA00023125"/>
    </source>
</evidence>
<organism evidence="18 19">
    <name type="scientific">Cyprinus carpio</name>
    <name type="common">Common carp</name>
    <dbReference type="NCBI Taxonomy" id="7962"/>
    <lineage>
        <taxon>Eukaryota</taxon>
        <taxon>Metazoa</taxon>
        <taxon>Chordata</taxon>
        <taxon>Craniata</taxon>
        <taxon>Vertebrata</taxon>
        <taxon>Euteleostomi</taxon>
        <taxon>Actinopterygii</taxon>
        <taxon>Neopterygii</taxon>
        <taxon>Teleostei</taxon>
        <taxon>Ostariophysi</taxon>
        <taxon>Cypriniformes</taxon>
        <taxon>Cyprinidae</taxon>
        <taxon>Cyprininae</taxon>
        <taxon>Cyprinus</taxon>
    </lineage>
</organism>
<gene>
    <name evidence="18" type="primary">LOC109048869</name>
</gene>
<evidence type="ECO:0000259" key="17">
    <source>
        <dbReference type="PROSITE" id="PS51978"/>
    </source>
</evidence>
<evidence type="ECO:0000256" key="2">
    <source>
        <dbReference type="ARBA" id="ARBA00007601"/>
    </source>
</evidence>
<keyword evidence="8" id="KW-0010">Activator</keyword>
<evidence type="ECO:0000256" key="4">
    <source>
        <dbReference type="ARBA" id="ARBA00022782"/>
    </source>
</evidence>
<evidence type="ECO:0000256" key="11">
    <source>
        <dbReference type="ARBA" id="ARBA00067471"/>
    </source>
</evidence>
<dbReference type="SMART" id="SM00389">
    <property type="entry name" value="HOX"/>
    <property type="match status" value="1"/>
</dbReference>
<dbReference type="PROSITE" id="PS00027">
    <property type="entry name" value="HOMEOBOX_1"/>
    <property type="match status" value="1"/>
</dbReference>
<dbReference type="GO" id="GO:0043565">
    <property type="term" value="F:sequence-specific DNA binding"/>
    <property type="evidence" value="ECO:0007669"/>
    <property type="project" value="UniProtKB-ARBA"/>
</dbReference>
<dbReference type="PROSITE" id="PS50071">
    <property type="entry name" value="HOMEOBOX_2"/>
    <property type="match status" value="1"/>
</dbReference>
<evidence type="ECO:0000256" key="1">
    <source>
        <dbReference type="ARBA" id="ARBA00004123"/>
    </source>
</evidence>
<reference evidence="18" key="1">
    <citation type="submission" date="2025-08" db="UniProtKB">
        <authorList>
            <consortium name="Ensembl"/>
        </authorList>
    </citation>
    <scope>IDENTIFICATION</scope>
</reference>
<comment type="subcellular location">
    <subcellularLocation>
        <location evidence="1 14">Nucleus</location>
    </subcellularLocation>
</comment>
<dbReference type="Ensembl" id="ENSCCRT00020045771.1">
    <property type="protein sequence ID" value="ENSCCRP00020041941.1"/>
    <property type="gene ID" value="ENSCCRG00020018663.1"/>
</dbReference>
<evidence type="ECO:0000256" key="15">
    <source>
        <dbReference type="SAM" id="MobiDB-lite"/>
    </source>
</evidence>
<dbReference type="GO" id="GO:0030154">
    <property type="term" value="P:cell differentiation"/>
    <property type="evidence" value="ECO:0007669"/>
    <property type="project" value="UniProtKB-KW"/>
</dbReference>
<feature type="region of interest" description="Disordered" evidence="15">
    <location>
        <begin position="10"/>
        <end position="39"/>
    </location>
</feature>
<feature type="compositionally biased region" description="Polar residues" evidence="15">
    <location>
        <begin position="30"/>
        <end position="39"/>
    </location>
</feature>
<feature type="domain" description="Homeobox" evidence="16">
    <location>
        <begin position="229"/>
        <end position="292"/>
    </location>
</feature>
<dbReference type="Gene3D" id="1.10.10.60">
    <property type="entry name" value="Homeodomain-like"/>
    <property type="match status" value="1"/>
</dbReference>
<feature type="region of interest" description="Disordered" evidence="15">
    <location>
        <begin position="393"/>
        <end position="424"/>
    </location>
</feature>
<evidence type="ECO:0000256" key="8">
    <source>
        <dbReference type="ARBA" id="ARBA00023159"/>
    </source>
</evidence>
<dbReference type="InterPro" id="IPR050224">
    <property type="entry name" value="TALE_homeobox"/>
</dbReference>
<dbReference type="PROSITE" id="PS51978">
    <property type="entry name" value="PBC"/>
    <property type="match status" value="1"/>
</dbReference>
<dbReference type="CDD" id="cd00086">
    <property type="entry name" value="homeodomain"/>
    <property type="match status" value="1"/>
</dbReference>
<dbReference type="GO" id="GO:0000981">
    <property type="term" value="F:DNA-binding transcription factor activity, RNA polymerase II-specific"/>
    <property type="evidence" value="ECO:0007669"/>
    <property type="project" value="InterPro"/>
</dbReference>
<dbReference type="InterPro" id="IPR005542">
    <property type="entry name" value="PBX_PBC_dom"/>
</dbReference>
<keyword evidence="10 14" id="KW-0539">Nucleus</keyword>
<keyword evidence="3" id="KW-0217">Developmental protein</keyword>
<evidence type="ECO:0000256" key="12">
    <source>
        <dbReference type="ARBA" id="ARBA00082092"/>
    </source>
</evidence>
<dbReference type="Pfam" id="PF05920">
    <property type="entry name" value="Homeobox_KN"/>
    <property type="match status" value="1"/>
</dbReference>
<comment type="similarity">
    <text evidence="2">Belongs to the TALE/PBX homeobox family.</text>
</comment>
<evidence type="ECO:0000256" key="10">
    <source>
        <dbReference type="ARBA" id="ARBA00023242"/>
    </source>
</evidence>
<evidence type="ECO:0000256" key="7">
    <source>
        <dbReference type="ARBA" id="ARBA00023155"/>
    </source>
</evidence>
<dbReference type="SUPFAM" id="SSF46689">
    <property type="entry name" value="Homeodomain-like"/>
    <property type="match status" value="1"/>
</dbReference>
<dbReference type="GO" id="GO:0005634">
    <property type="term" value="C:nucleus"/>
    <property type="evidence" value="ECO:0007669"/>
    <property type="project" value="UniProtKB-SubCell"/>
</dbReference>
<keyword evidence="7 14" id="KW-0371">Homeobox</keyword>
<keyword evidence="5" id="KW-0805">Transcription regulation</keyword>
<evidence type="ECO:0000256" key="3">
    <source>
        <dbReference type="ARBA" id="ARBA00022473"/>
    </source>
</evidence>
<accession>A0A8C2HFR1</accession>
<keyword evidence="6 14" id="KW-0238">DNA-binding</keyword>
<feature type="domain" description="PBC" evidence="17">
    <location>
        <begin position="36"/>
        <end position="230"/>
    </location>
</feature>
<evidence type="ECO:0000259" key="16">
    <source>
        <dbReference type="PROSITE" id="PS50071"/>
    </source>
</evidence>
<dbReference type="Pfam" id="PF03792">
    <property type="entry name" value="PBC"/>
    <property type="match status" value="1"/>
</dbReference>
<proteinExistence type="inferred from homology"/>
<evidence type="ECO:0000256" key="13">
    <source>
        <dbReference type="ARBA" id="ARBA00082748"/>
    </source>
</evidence>
<sequence>MDDQTRMLAGLGGLGGLSQADVGDPDSVRKQQSLGQPQQDIGDILQQIMAITDESLDEAQARKHALNCHRMKPALFSVLCEIKEKTVLSIRGVQEEDPPDPQIMRLDNMLLAEGVSGPEKGGGSAAAAAAAAAAGGSPNDGSIEHSDYRAKLAQIRQIYHSELEKYEQACSEFTNHVMNLLREQSRTRPISPKEIERMVAIIHRKFSSIQMQLKQSTCEAVMILRSRFLDARRKRRNFNKQATEVLNEYFYSHLSNPYPSEEAKEELAKKCGITVSQVSNWFGNKRIRYKKNIGKFQEEANLYAVKTAVDAANVSAQASQANSPATPNSGSSGSYTLSHAGDAYLGLRSLDGDGVSVTPAVQQQQVDILHRATHLTAGYEDLSGSPLYAPHHLNANNSWQDNTNPSSITSPPGPPGSIHSDTSS</sequence>
<dbReference type="Proteomes" id="UP000694701">
    <property type="component" value="Unplaced"/>
</dbReference>
<name>A0A8C2HFR1_CYPCA</name>